<dbReference type="EMBL" id="FWFT01000002">
    <property type="protein sequence ID" value="SLN26992.1"/>
    <property type="molecule type" value="Genomic_DNA"/>
</dbReference>
<protein>
    <submittedName>
        <fullName evidence="1">Uncharacterized protein</fullName>
    </submittedName>
</protein>
<name>A0A1Y5RYE7_9RHOB</name>
<gene>
    <name evidence="1" type="ORF">PSJ8397_01108</name>
</gene>
<reference evidence="1 2" key="1">
    <citation type="submission" date="2017-03" db="EMBL/GenBank/DDBJ databases">
        <authorList>
            <person name="Afonso C.L."/>
            <person name="Miller P.J."/>
            <person name="Scott M.A."/>
            <person name="Spackman E."/>
            <person name="Goraichik I."/>
            <person name="Dimitrov K.M."/>
            <person name="Suarez D.L."/>
            <person name="Swayne D.E."/>
        </authorList>
    </citation>
    <scope>NUCLEOTIDE SEQUENCE [LARGE SCALE GENOMIC DNA]</scope>
    <source>
        <strain evidence="1 2">CECT 8397</strain>
    </source>
</reference>
<proteinExistence type="predicted"/>
<dbReference type="AlphaFoldDB" id="A0A1Y5RYE7"/>
<accession>A0A1Y5RYE7</accession>
<sequence>MWYEDGMDDFLALITVYYECSALAEAHVLSQVERFACNETYQQAKRLLLDGPLSEPGSILTRDQNTQAFLAFKEWEAANAALVAQLKSH</sequence>
<organism evidence="1 2">
    <name type="scientific">Pseudooctadecabacter jejudonensis</name>
    <dbReference type="NCBI Taxonomy" id="1391910"/>
    <lineage>
        <taxon>Bacteria</taxon>
        <taxon>Pseudomonadati</taxon>
        <taxon>Pseudomonadota</taxon>
        <taxon>Alphaproteobacteria</taxon>
        <taxon>Rhodobacterales</taxon>
        <taxon>Paracoccaceae</taxon>
        <taxon>Pseudooctadecabacter</taxon>
    </lineage>
</organism>
<evidence type="ECO:0000313" key="2">
    <source>
        <dbReference type="Proteomes" id="UP000193623"/>
    </source>
</evidence>
<keyword evidence="2" id="KW-1185">Reference proteome</keyword>
<evidence type="ECO:0000313" key="1">
    <source>
        <dbReference type="EMBL" id="SLN26992.1"/>
    </source>
</evidence>
<dbReference type="Proteomes" id="UP000193623">
    <property type="component" value="Unassembled WGS sequence"/>
</dbReference>